<protein>
    <submittedName>
        <fullName evidence="4">Oidioi.mRNA.OKI2018_I69.chr2.g8169.t1.cds</fullName>
    </submittedName>
</protein>
<evidence type="ECO:0000313" key="5">
    <source>
        <dbReference type="Proteomes" id="UP001158576"/>
    </source>
</evidence>
<organism evidence="4 5">
    <name type="scientific">Oikopleura dioica</name>
    <name type="common">Tunicate</name>
    <dbReference type="NCBI Taxonomy" id="34765"/>
    <lineage>
        <taxon>Eukaryota</taxon>
        <taxon>Metazoa</taxon>
        <taxon>Chordata</taxon>
        <taxon>Tunicata</taxon>
        <taxon>Appendicularia</taxon>
        <taxon>Copelata</taxon>
        <taxon>Oikopleuridae</taxon>
        <taxon>Oikopleura</taxon>
    </lineage>
</organism>
<dbReference type="PANTHER" id="PTHR48106:SF18">
    <property type="entry name" value="QUINONE OXIDOREDUCTASE PIG3"/>
    <property type="match status" value="1"/>
</dbReference>
<dbReference type="SUPFAM" id="SSF51735">
    <property type="entry name" value="NAD(P)-binding Rossmann-fold domains"/>
    <property type="match status" value="1"/>
</dbReference>
<reference evidence="4 5" key="1">
    <citation type="submission" date="2021-04" db="EMBL/GenBank/DDBJ databases">
        <authorList>
            <person name="Bliznina A."/>
        </authorList>
    </citation>
    <scope>NUCLEOTIDE SEQUENCE [LARGE SCALE GENOMIC DNA]</scope>
</reference>
<evidence type="ECO:0000313" key="4">
    <source>
        <dbReference type="EMBL" id="CAG5114096.1"/>
    </source>
</evidence>
<keyword evidence="2" id="KW-0560">Oxidoreductase</keyword>
<dbReference type="InterPro" id="IPR020843">
    <property type="entry name" value="ER"/>
</dbReference>
<name>A0ABN7T8F5_OIKDI</name>
<evidence type="ECO:0000259" key="3">
    <source>
        <dbReference type="SMART" id="SM00829"/>
    </source>
</evidence>
<dbReference type="Gene3D" id="3.40.50.720">
    <property type="entry name" value="NAD(P)-binding Rossmann-like Domain"/>
    <property type="match status" value="1"/>
</dbReference>
<gene>
    <name evidence="4" type="ORF">OKIOD_LOCUS16934</name>
</gene>
<feature type="domain" description="Enoyl reductase (ER)" evidence="3">
    <location>
        <begin position="13"/>
        <end position="276"/>
    </location>
</feature>
<dbReference type="PANTHER" id="PTHR48106">
    <property type="entry name" value="QUINONE OXIDOREDUCTASE PIG3-RELATED"/>
    <property type="match status" value="1"/>
</dbReference>
<keyword evidence="1" id="KW-0521">NADP</keyword>
<dbReference type="InterPro" id="IPR013154">
    <property type="entry name" value="ADH-like_N"/>
</dbReference>
<dbReference type="Pfam" id="PF08240">
    <property type="entry name" value="ADH_N"/>
    <property type="match status" value="1"/>
</dbReference>
<dbReference type="InterPro" id="IPR013149">
    <property type="entry name" value="ADH-like_C"/>
</dbReference>
<dbReference type="EMBL" id="OU015567">
    <property type="protein sequence ID" value="CAG5114096.1"/>
    <property type="molecule type" value="Genomic_DNA"/>
</dbReference>
<dbReference type="InterPro" id="IPR036291">
    <property type="entry name" value="NAD(P)-bd_dom_sf"/>
</dbReference>
<dbReference type="Pfam" id="PF00107">
    <property type="entry name" value="ADH_zinc_N"/>
    <property type="match status" value="1"/>
</dbReference>
<dbReference type="Proteomes" id="UP001158576">
    <property type="component" value="Chromosome 2"/>
</dbReference>
<proteinExistence type="predicted"/>
<accession>A0ABN7T8F5</accession>
<evidence type="ECO:0000256" key="1">
    <source>
        <dbReference type="ARBA" id="ARBA00022857"/>
    </source>
</evidence>
<dbReference type="SUPFAM" id="SSF50129">
    <property type="entry name" value="GroES-like"/>
    <property type="match status" value="1"/>
</dbReference>
<sequence length="276" mass="30102">MRTVKAITYDSFGGPDVLKVGERDLGELRPKDVRIKVAYSALNRADLLQVAGRYPNQKAPLPLGLEAAGEIESVGENVEGLKLLHWVGTTQEGAKVLIHGAGSGVGTSAIQLAKLNKNNIYATAGAESKLEKATELGAAKTLNYKENDFGEQWAAEKIDVILDCVGGDYWKKNMKVLGMDGVVVLYGLMGGVNVDGPLLAMILGKRAQIRGTTLMSRSEDYKTKLVCEFWNATNTHFVNGSISPVIDSVYDMTRVYAQKMGYLFRLFSRKSNCTIF</sequence>
<dbReference type="SMART" id="SM00829">
    <property type="entry name" value="PKS_ER"/>
    <property type="match status" value="1"/>
</dbReference>
<dbReference type="Gene3D" id="3.90.180.10">
    <property type="entry name" value="Medium-chain alcohol dehydrogenases, catalytic domain"/>
    <property type="match status" value="2"/>
</dbReference>
<keyword evidence="5" id="KW-1185">Reference proteome</keyword>
<dbReference type="InterPro" id="IPR011032">
    <property type="entry name" value="GroES-like_sf"/>
</dbReference>
<evidence type="ECO:0000256" key="2">
    <source>
        <dbReference type="ARBA" id="ARBA00023002"/>
    </source>
</evidence>